<reference evidence="2" key="1">
    <citation type="journal article" date="2019" name="Science">
        <title>Mutation of a bHLH transcription factor allowed almond domestication.</title>
        <authorList>
            <person name="Sanchez-Perez R."/>
            <person name="Pavan S."/>
            <person name="Mazzeo R."/>
            <person name="Moldovan C."/>
            <person name="Aiese Cigliano R."/>
            <person name="Del Cueto J."/>
            <person name="Ricciardi F."/>
            <person name="Lotti C."/>
            <person name="Ricciardi L."/>
            <person name="Dicenta F."/>
            <person name="Lopez-Marques R.L."/>
            <person name="Lindberg Moller B."/>
        </authorList>
    </citation>
    <scope>NUCLEOTIDE SEQUENCE</scope>
</reference>
<dbReference type="PANTHER" id="PTHR15204:SF5">
    <property type="entry name" value="LARGE PROLINE-RICH PROTEIN BAG6 ISOFORM X1"/>
    <property type="match status" value="1"/>
</dbReference>
<feature type="region of interest" description="Disordered" evidence="1">
    <location>
        <begin position="1"/>
        <end position="52"/>
    </location>
</feature>
<feature type="region of interest" description="Disordered" evidence="1">
    <location>
        <begin position="239"/>
        <end position="272"/>
    </location>
</feature>
<organism evidence="2">
    <name type="scientific">Prunus dulcis</name>
    <name type="common">Almond</name>
    <name type="synonym">Amygdalus dulcis</name>
    <dbReference type="NCBI Taxonomy" id="3755"/>
    <lineage>
        <taxon>Eukaryota</taxon>
        <taxon>Viridiplantae</taxon>
        <taxon>Streptophyta</taxon>
        <taxon>Embryophyta</taxon>
        <taxon>Tracheophyta</taxon>
        <taxon>Spermatophyta</taxon>
        <taxon>Magnoliopsida</taxon>
        <taxon>eudicotyledons</taxon>
        <taxon>Gunneridae</taxon>
        <taxon>Pentapetalae</taxon>
        <taxon>rosids</taxon>
        <taxon>fabids</taxon>
        <taxon>Rosales</taxon>
        <taxon>Rosaceae</taxon>
        <taxon>Amygdaloideae</taxon>
        <taxon>Amygdaleae</taxon>
        <taxon>Prunus</taxon>
    </lineage>
</organism>
<evidence type="ECO:0000256" key="1">
    <source>
        <dbReference type="SAM" id="MobiDB-lite"/>
    </source>
</evidence>
<feature type="compositionally biased region" description="Polar residues" evidence="1">
    <location>
        <begin position="17"/>
        <end position="26"/>
    </location>
</feature>
<sequence length="349" mass="37075">SVPTLKDDSRFPAGGPLSSSSGQNTLARKDEKESGSQSSEKHDMTEGTEAVPLGLGLGVLDRKRQGRQQKPLAKNGDGGMASAPINQNQQVTGGQQVLQSLASRGSAVSRMNTSDEPARQTAPAIGQVRDGRTLGAQGPVDQVDMGSVMSQVLRSPALNGLLAGVSEQTGAGSPDALRNMLQSFTQSPQMRNAVNQIVEQVDSQDIGNMFAGLGGGQGGGIDMSRMFQQMMPIVSRALGAGSTLGQPNPVLEPESHQPYNERSLSRDDNVPNPEINLQEVVQRIGNLNAPGDVFHAVVENSVELSGRGSGPQELVDELCRDDGLSREYIEILRRDIRRRLEGNSGQDKC</sequence>
<proteinExistence type="predicted"/>
<feature type="non-terminal residue" evidence="2">
    <location>
        <position position="1"/>
    </location>
</feature>
<accession>A0A4Y1QSF0</accession>
<name>A0A4Y1QSF0_PRUDU</name>
<dbReference type="GO" id="GO:0051787">
    <property type="term" value="F:misfolded protein binding"/>
    <property type="evidence" value="ECO:0007669"/>
    <property type="project" value="TreeGrafter"/>
</dbReference>
<dbReference type="PANTHER" id="PTHR15204">
    <property type="entry name" value="LARGE PROLINE-RICH PROTEIN BAG6"/>
    <property type="match status" value="1"/>
</dbReference>
<dbReference type="EMBL" id="AP019297">
    <property type="protein sequence ID" value="BBG94770.1"/>
    <property type="molecule type" value="Genomic_DNA"/>
</dbReference>
<dbReference type="AlphaFoldDB" id="A0A4Y1QSF0"/>
<feature type="compositionally biased region" description="Basic and acidic residues" evidence="1">
    <location>
        <begin position="27"/>
        <end position="45"/>
    </location>
</feature>
<feature type="compositionally biased region" description="Basic and acidic residues" evidence="1">
    <location>
        <begin position="1"/>
        <end position="10"/>
    </location>
</feature>
<evidence type="ECO:0000313" key="2">
    <source>
        <dbReference type="EMBL" id="BBG94770.1"/>
    </source>
</evidence>
<dbReference type="GO" id="GO:0036503">
    <property type="term" value="P:ERAD pathway"/>
    <property type="evidence" value="ECO:0007669"/>
    <property type="project" value="TreeGrafter"/>
</dbReference>
<protein>
    <submittedName>
        <fullName evidence="2">Ubiquitin-like superfamily protein</fullName>
    </submittedName>
</protein>
<gene>
    <name evidence="2" type="ORF">Prudu_003132</name>
</gene>
<dbReference type="GO" id="GO:0031593">
    <property type="term" value="F:polyubiquitin modification-dependent protein binding"/>
    <property type="evidence" value="ECO:0007669"/>
    <property type="project" value="TreeGrafter"/>
</dbReference>
<dbReference type="GO" id="GO:0071818">
    <property type="term" value="C:BAT3 complex"/>
    <property type="evidence" value="ECO:0007669"/>
    <property type="project" value="TreeGrafter"/>
</dbReference>